<reference evidence="3" key="1">
    <citation type="submission" date="2012-11" db="EMBL/GenBank/DDBJ databases">
        <authorList>
            <person name="Lucero-Rivera Y.E."/>
            <person name="Tovar-Ramirez D."/>
        </authorList>
    </citation>
    <scope>NUCLEOTIDE SEQUENCE [LARGE SCALE GENOMIC DNA]</scope>
    <source>
        <strain evidence="3">Araruama</strain>
    </source>
</reference>
<sequence>MFHATRNIEQTLSNIKRLLKTNGLLLLNEVTQKDPFTTMTFGLTEGWWLFDDHQLRIPGSPVLTEQSWQTVLESCGFHHVTSDSVLSDQQVSDSQRIMVAFSDGFNIKEIAKPAKEIEQPNTTIEYVHEIEETHPQLESEPIEMAKTDLKKHTINYVKDVFSKVL</sequence>
<feature type="non-terminal residue" evidence="2">
    <location>
        <position position="165"/>
    </location>
</feature>
<dbReference type="PANTHER" id="PTHR45681:SF6">
    <property type="entry name" value="POLYKETIDE SYNTHASE 37"/>
    <property type="match status" value="1"/>
</dbReference>
<dbReference type="AlphaFoldDB" id="A0A1V1NSZ8"/>
<dbReference type="PANTHER" id="PTHR45681">
    <property type="entry name" value="POLYKETIDE SYNTHASE 44-RELATED"/>
    <property type="match status" value="1"/>
</dbReference>
<keyword evidence="1" id="KW-0808">Transferase</keyword>
<dbReference type="Proteomes" id="UP000189670">
    <property type="component" value="Unassembled WGS sequence"/>
</dbReference>
<organism evidence="2 3">
    <name type="scientific">Candidatus Magnetoglobus multicellularis str. Araruama</name>
    <dbReference type="NCBI Taxonomy" id="890399"/>
    <lineage>
        <taxon>Bacteria</taxon>
        <taxon>Pseudomonadati</taxon>
        <taxon>Thermodesulfobacteriota</taxon>
        <taxon>Desulfobacteria</taxon>
        <taxon>Desulfobacterales</taxon>
        <taxon>Desulfobacteraceae</taxon>
        <taxon>Candidatus Magnetoglobus</taxon>
    </lineage>
</organism>
<dbReference type="GO" id="GO:0016740">
    <property type="term" value="F:transferase activity"/>
    <property type="evidence" value="ECO:0007669"/>
    <property type="project" value="UniProtKB-KW"/>
</dbReference>
<dbReference type="SUPFAM" id="SSF53335">
    <property type="entry name" value="S-adenosyl-L-methionine-dependent methyltransferases"/>
    <property type="match status" value="1"/>
</dbReference>
<dbReference type="Gene3D" id="3.40.50.150">
    <property type="entry name" value="Vaccinia Virus protein VP39"/>
    <property type="match status" value="1"/>
</dbReference>
<evidence type="ECO:0000313" key="3">
    <source>
        <dbReference type="Proteomes" id="UP000189670"/>
    </source>
</evidence>
<dbReference type="InterPro" id="IPR029063">
    <property type="entry name" value="SAM-dependent_MTases_sf"/>
</dbReference>
<dbReference type="InterPro" id="IPR050444">
    <property type="entry name" value="Polyketide_Synthase"/>
</dbReference>
<evidence type="ECO:0000313" key="2">
    <source>
        <dbReference type="EMBL" id="ETR65707.1"/>
    </source>
</evidence>
<comment type="caution">
    <text evidence="2">The sequence shown here is derived from an EMBL/GenBank/DDBJ whole genome shotgun (WGS) entry which is preliminary data.</text>
</comment>
<protein>
    <submittedName>
        <fullName evidence="2">Uncharacterized protein</fullName>
    </submittedName>
</protein>
<proteinExistence type="predicted"/>
<name>A0A1V1NSZ8_9BACT</name>
<accession>A0A1V1NSZ8</accession>
<gene>
    <name evidence="2" type="ORF">OMM_13840</name>
</gene>
<evidence type="ECO:0000256" key="1">
    <source>
        <dbReference type="ARBA" id="ARBA00022679"/>
    </source>
</evidence>
<dbReference type="EMBL" id="ATBP01002576">
    <property type="protein sequence ID" value="ETR65707.1"/>
    <property type="molecule type" value="Genomic_DNA"/>
</dbReference>